<dbReference type="InterPro" id="IPR013783">
    <property type="entry name" value="Ig-like_fold"/>
</dbReference>
<dbReference type="PANTHER" id="PTHR42732">
    <property type="entry name" value="BETA-GALACTOSIDASE"/>
    <property type="match status" value="1"/>
</dbReference>
<dbReference type="Pfam" id="PF16355">
    <property type="entry name" value="DUF4982"/>
    <property type="match status" value="1"/>
</dbReference>
<dbReference type="SUPFAM" id="SSF51445">
    <property type="entry name" value="(Trans)glycosidases"/>
    <property type="match status" value="1"/>
</dbReference>
<dbReference type="InterPro" id="IPR017853">
    <property type="entry name" value="GH"/>
</dbReference>
<dbReference type="InterPro" id="IPR023232">
    <property type="entry name" value="Glyco_hydro_2_AS"/>
</dbReference>
<dbReference type="InterPro" id="IPR006103">
    <property type="entry name" value="Glyco_hydro_2_cat"/>
</dbReference>
<evidence type="ECO:0000313" key="10">
    <source>
        <dbReference type="Proteomes" id="UP001580407"/>
    </source>
</evidence>
<dbReference type="InterPro" id="IPR032311">
    <property type="entry name" value="DUF4982"/>
</dbReference>
<keyword evidence="10" id="KW-1185">Reference proteome</keyword>
<dbReference type="InterPro" id="IPR008979">
    <property type="entry name" value="Galactose-bd-like_sf"/>
</dbReference>
<feature type="domain" description="Glycoside hydrolase family 2" evidence="8">
    <location>
        <begin position="707"/>
        <end position="806"/>
    </location>
</feature>
<evidence type="ECO:0000256" key="3">
    <source>
        <dbReference type="ARBA" id="ARBA00023295"/>
    </source>
</evidence>
<evidence type="ECO:0000259" key="4">
    <source>
        <dbReference type="Pfam" id="PF00703"/>
    </source>
</evidence>
<evidence type="ECO:0000259" key="7">
    <source>
        <dbReference type="Pfam" id="PF16355"/>
    </source>
</evidence>
<evidence type="ECO:0000259" key="6">
    <source>
        <dbReference type="Pfam" id="PF02837"/>
    </source>
</evidence>
<dbReference type="InterPro" id="IPR006102">
    <property type="entry name" value="Ig-like_GH2"/>
</dbReference>
<gene>
    <name evidence="9" type="ORF">ACE3NQ_24665</name>
</gene>
<evidence type="ECO:0000259" key="5">
    <source>
        <dbReference type="Pfam" id="PF02836"/>
    </source>
</evidence>
<feature type="domain" description="Glycoside hydrolase family 2 immunoglobulin-like beta-sandwich" evidence="4">
    <location>
        <begin position="167"/>
        <end position="268"/>
    </location>
</feature>
<organism evidence="9 10">
    <name type="scientific">Paenibacillus terreus</name>
    <dbReference type="NCBI Taxonomy" id="1387834"/>
    <lineage>
        <taxon>Bacteria</taxon>
        <taxon>Bacillati</taxon>
        <taxon>Bacillota</taxon>
        <taxon>Bacilli</taxon>
        <taxon>Bacillales</taxon>
        <taxon>Paenibacillaceae</taxon>
        <taxon>Paenibacillus</taxon>
    </lineage>
</organism>
<dbReference type="InterPro" id="IPR051913">
    <property type="entry name" value="GH2_Domain-Containing"/>
</dbReference>
<dbReference type="Gene3D" id="2.60.40.10">
    <property type="entry name" value="Immunoglobulins"/>
    <property type="match status" value="3"/>
</dbReference>
<evidence type="ECO:0000256" key="2">
    <source>
        <dbReference type="ARBA" id="ARBA00022801"/>
    </source>
</evidence>
<reference evidence="9 10" key="1">
    <citation type="submission" date="2024-09" db="EMBL/GenBank/DDBJ databases">
        <authorList>
            <person name="Ruan L."/>
        </authorList>
    </citation>
    <scope>NUCLEOTIDE SEQUENCE [LARGE SCALE GENOMIC DNA]</scope>
    <source>
        <strain evidence="9 10">D33</strain>
    </source>
</reference>
<evidence type="ECO:0000313" key="9">
    <source>
        <dbReference type="EMBL" id="MFB5684107.1"/>
    </source>
</evidence>
<feature type="domain" description="Glycosyl hydrolases family 2 sugar binding" evidence="6">
    <location>
        <begin position="59"/>
        <end position="153"/>
    </location>
</feature>
<dbReference type="InterPro" id="IPR040605">
    <property type="entry name" value="Glyco_hydro2_dom5"/>
</dbReference>
<dbReference type="InterPro" id="IPR006101">
    <property type="entry name" value="Glyco_hydro_2"/>
</dbReference>
<dbReference type="Pfam" id="PF02837">
    <property type="entry name" value="Glyco_hydro_2_N"/>
    <property type="match status" value="1"/>
</dbReference>
<feature type="domain" description="DUF4982" evidence="7">
    <location>
        <begin position="635"/>
        <end position="693"/>
    </location>
</feature>
<dbReference type="PRINTS" id="PR00132">
    <property type="entry name" value="GLHYDRLASE2"/>
</dbReference>
<comment type="caution">
    <text evidence="9">The sequence shown here is derived from an EMBL/GenBank/DDBJ whole genome shotgun (WGS) entry which is preliminary data.</text>
</comment>
<evidence type="ECO:0000256" key="1">
    <source>
        <dbReference type="ARBA" id="ARBA00007401"/>
    </source>
</evidence>
<keyword evidence="2 9" id="KW-0378">Hydrolase</keyword>
<dbReference type="PANTHER" id="PTHR42732:SF1">
    <property type="entry name" value="BETA-MANNOSIDASE"/>
    <property type="match status" value="1"/>
</dbReference>
<keyword evidence="3" id="KW-0326">Glycosidase</keyword>
<dbReference type="Pfam" id="PF00703">
    <property type="entry name" value="Glyco_hydro_2"/>
    <property type="match status" value="1"/>
</dbReference>
<name>A0ABV5BEH1_9BACL</name>
<dbReference type="SUPFAM" id="SSF49785">
    <property type="entry name" value="Galactose-binding domain-like"/>
    <property type="match status" value="1"/>
</dbReference>
<dbReference type="RefSeq" id="WP_375527824.1">
    <property type="nucleotide sequence ID" value="NZ_JBHILM010000035.1"/>
</dbReference>
<dbReference type="GO" id="GO:0016787">
    <property type="term" value="F:hydrolase activity"/>
    <property type="evidence" value="ECO:0007669"/>
    <property type="project" value="UniProtKB-KW"/>
</dbReference>
<dbReference type="PROSITE" id="PS00608">
    <property type="entry name" value="GLYCOSYL_HYDROL_F2_2"/>
    <property type="match status" value="1"/>
</dbReference>
<dbReference type="Gene3D" id="3.20.20.80">
    <property type="entry name" value="Glycosidases"/>
    <property type="match status" value="1"/>
</dbReference>
<dbReference type="SUPFAM" id="SSF49303">
    <property type="entry name" value="beta-Galactosidase/glucuronidase domain"/>
    <property type="match status" value="1"/>
</dbReference>
<dbReference type="InterPro" id="IPR036156">
    <property type="entry name" value="Beta-gal/glucu_dom_sf"/>
</dbReference>
<dbReference type="InterPro" id="IPR006104">
    <property type="entry name" value="Glyco_hydro_2_N"/>
</dbReference>
<sequence length="822" mass="91550">MIRESLDRSWEFVNGKPSSIPGFGATCTKKVNLPHDFMIGTDTFSEAPGGSLTGYYGGGVGTYTKWIDIPETLVGKRVLVEFDGSYMNTTVVLNGHTVAKQHSGYSPFHADLTPYIKPGTLNRLAVTVNNGAQPNGRWYTGGGLYRHVDLLVSPQVHIAPWGIYARTSHIVGGTAFVIVETKVENHTSESTNVWVEIKIEKESGGKEAGLGRVKVHIPARESGVGRVMIAVENANLWDIDAPNLYQITAQLTDKESVIDQDSILFGIRTISVDVKNGFMLNGRTIKLKGGCVHHDNGILGAASFYDSEYRRMKIHKDNGYNAIRSAHNPPSRDMLEACDRLGLLVINEAFDVWVMEKNIHDYSQYFETDWKKDMKTFILRDRNHPCVIMWSTGNEVPERGGLSDGYVWASKLADYARELDPTRPIISSLCSFFNGLEDEDQAKFFEGLRQMKVKPVGMQNLDSEFGRSVWPDYTEAFCAPLDVVGYNYLNYHFEDALTKFPNRVICSTESKPREMDIYWHDVERFSHVIGDFNWTSHDYLGEAGIGKQMYVNPEAVAEAAMKVHVSPYPWRTACDADFDLCGFERPQLAYRRIVWGSDETFIASHNPANYGKTEILGRWGWPDCENAWSWTRHEGKPVQVDVYSAAEEVELILNGKSLGRKPAGREHRYTARFELTFEPGILEAISYRGGRKISSDLLKSAGKPSGIRITPDKNVLPADGQALVHAIVEIVDGEGRLVPTAELKASANVEGSAVLAAFGTGRPQTTENYTSGEFTSYKGRLLAIIRAGYEPGASVFKVSIEGLSTSFVKIPVINRLDESFKK</sequence>
<dbReference type="Pfam" id="PF18565">
    <property type="entry name" value="Glyco_hydro2_C5"/>
    <property type="match status" value="1"/>
</dbReference>
<dbReference type="Proteomes" id="UP001580407">
    <property type="component" value="Unassembled WGS sequence"/>
</dbReference>
<dbReference type="Gene3D" id="2.60.120.260">
    <property type="entry name" value="Galactose-binding domain-like"/>
    <property type="match status" value="1"/>
</dbReference>
<accession>A0ABV5BEH1</accession>
<proteinExistence type="inferred from homology"/>
<dbReference type="EMBL" id="JBHILM010000035">
    <property type="protein sequence ID" value="MFB5684107.1"/>
    <property type="molecule type" value="Genomic_DNA"/>
</dbReference>
<evidence type="ECO:0000259" key="8">
    <source>
        <dbReference type="Pfam" id="PF18565"/>
    </source>
</evidence>
<comment type="similarity">
    <text evidence="1">Belongs to the glycosyl hydrolase 2 family.</text>
</comment>
<protein>
    <submittedName>
        <fullName evidence="9">Glycoside hydrolase family 2 TIM barrel-domain containing protein</fullName>
    </submittedName>
</protein>
<dbReference type="Pfam" id="PF02836">
    <property type="entry name" value="Glyco_hydro_2_C"/>
    <property type="match status" value="1"/>
</dbReference>
<feature type="domain" description="Glycoside hydrolase family 2 catalytic" evidence="5">
    <location>
        <begin position="275"/>
        <end position="425"/>
    </location>
</feature>